<feature type="transmembrane region" description="Helical" evidence="2">
    <location>
        <begin position="78"/>
        <end position="99"/>
    </location>
</feature>
<name>A0A177VFT9_9BASI</name>
<feature type="compositionally biased region" description="Polar residues" evidence="1">
    <location>
        <begin position="16"/>
        <end position="31"/>
    </location>
</feature>
<dbReference type="Proteomes" id="UP000836402">
    <property type="component" value="Unassembled WGS sequence"/>
</dbReference>
<comment type="caution">
    <text evidence="4">The sequence shown here is derived from an EMBL/GenBank/DDBJ whole genome shotgun (WGS) entry which is preliminary data.</text>
</comment>
<reference evidence="3" key="3">
    <citation type="submission" date="2020-10" db="EMBL/GenBank/DDBJ databases">
        <authorList>
            <person name="Sedaghatjoo S."/>
        </authorList>
    </citation>
    <scope>NUCLEOTIDE SEQUENCE</scope>
    <source>
        <strain evidence="3">AZH3</strain>
    </source>
</reference>
<gene>
    <name evidence="4" type="ORF">A4X03_0g4794</name>
    <name evidence="3" type="ORF">JKIAZH3_G7236</name>
</gene>
<accession>A0A177VFT9</accession>
<evidence type="ECO:0000313" key="3">
    <source>
        <dbReference type="EMBL" id="CAD6958791.1"/>
    </source>
</evidence>
<dbReference type="EMBL" id="CAJHJG010006677">
    <property type="protein sequence ID" value="CAD6958791.1"/>
    <property type="molecule type" value="Genomic_DNA"/>
</dbReference>
<keyword evidence="6" id="KW-1185">Reference proteome</keyword>
<dbReference type="AlphaFoldDB" id="A0A177VFT9"/>
<dbReference type="EMBL" id="LWDD02000686">
    <property type="protein sequence ID" value="KAE8257081.1"/>
    <property type="molecule type" value="Genomic_DNA"/>
</dbReference>
<reference evidence="4" key="2">
    <citation type="journal article" date="2019" name="IMA Fungus">
        <title>Genome sequencing and comparison of five Tilletia species to identify candidate genes for the detection of regulated species infecting wheat.</title>
        <authorList>
            <person name="Nguyen H.D.T."/>
            <person name="Sultana T."/>
            <person name="Kesanakurti P."/>
            <person name="Hambleton S."/>
        </authorList>
    </citation>
    <scope>NUCLEOTIDE SEQUENCE</scope>
    <source>
        <strain evidence="4">DAOMC 238032</strain>
    </source>
</reference>
<evidence type="ECO:0000256" key="2">
    <source>
        <dbReference type="SAM" id="Phobius"/>
    </source>
</evidence>
<evidence type="ECO:0000313" key="4">
    <source>
        <dbReference type="EMBL" id="KAE8257081.1"/>
    </source>
</evidence>
<feature type="transmembrane region" description="Helical" evidence="2">
    <location>
        <begin position="120"/>
        <end position="142"/>
    </location>
</feature>
<evidence type="ECO:0000313" key="6">
    <source>
        <dbReference type="Proteomes" id="UP000836402"/>
    </source>
</evidence>
<keyword evidence="2" id="KW-0472">Membrane</keyword>
<proteinExistence type="predicted"/>
<keyword evidence="2" id="KW-1133">Transmembrane helix</keyword>
<keyword evidence="2" id="KW-0812">Transmembrane</keyword>
<dbReference type="Proteomes" id="UP000077671">
    <property type="component" value="Unassembled WGS sequence"/>
</dbReference>
<feature type="transmembrane region" description="Helical" evidence="2">
    <location>
        <begin position="285"/>
        <end position="310"/>
    </location>
</feature>
<evidence type="ECO:0000313" key="5">
    <source>
        <dbReference type="Proteomes" id="UP000077671"/>
    </source>
</evidence>
<organism evidence="4 5">
    <name type="scientific">Tilletia caries</name>
    <name type="common">wheat bunt fungus</name>
    <dbReference type="NCBI Taxonomy" id="13290"/>
    <lineage>
        <taxon>Eukaryota</taxon>
        <taxon>Fungi</taxon>
        <taxon>Dikarya</taxon>
        <taxon>Basidiomycota</taxon>
        <taxon>Ustilaginomycotina</taxon>
        <taxon>Exobasidiomycetes</taxon>
        <taxon>Tilletiales</taxon>
        <taxon>Tilletiaceae</taxon>
        <taxon>Tilletia</taxon>
    </lineage>
</organism>
<sequence length="323" mass="33579">MSTSSSSNPAAVRARSNGSGASPGSPKQQPQRRPASLLSKLWKQTKYCLWGALGTYYLDVPTHLQTVYAHSGLWPSHLVLLALTFLALTIGIFAYLILLPFRGVAPSYTRWSHDPILRTLVPVLTLAIVGGFLSLVLALSPLCAPPRTISSTLAETLSQAASAGAKQASAASADTSSLFSKFSLEFTRALRHASPSSPSGAAETLSSAAKDASTSAQLAALDVGNWLRHRPSVETIARQLGISPARAAEVQGVLAKYSGTVDVWLRGGSNSLLGSGPAGGRQLGWIGAGLGGTATYLLVFGFMGLIGLAAPSPASVKTKAKRQ</sequence>
<evidence type="ECO:0000256" key="1">
    <source>
        <dbReference type="SAM" id="MobiDB-lite"/>
    </source>
</evidence>
<reference evidence="4" key="1">
    <citation type="submission" date="2016-04" db="EMBL/GenBank/DDBJ databases">
        <authorList>
            <person name="Nguyen H.D."/>
            <person name="Kesanakurti P."/>
            <person name="Cullis J."/>
            <person name="Levesque C.A."/>
            <person name="Hambleton S."/>
        </authorList>
    </citation>
    <scope>NUCLEOTIDE SEQUENCE</scope>
    <source>
        <strain evidence="4">DAOMC 238032</strain>
    </source>
</reference>
<protein>
    <submittedName>
        <fullName evidence="4">Uncharacterized protein</fullName>
    </submittedName>
</protein>
<feature type="region of interest" description="Disordered" evidence="1">
    <location>
        <begin position="1"/>
        <end position="33"/>
    </location>
</feature>